<dbReference type="Pfam" id="PF09848">
    <property type="entry name" value="SLFN-g3_helicase"/>
    <property type="match status" value="1"/>
</dbReference>
<feature type="domain" description="Schlafen group 3-like DNA/RNA helicase" evidence="1">
    <location>
        <begin position="235"/>
        <end position="632"/>
    </location>
</feature>
<dbReference type="STRING" id="1121895.GCA_000378485_01762"/>
<comment type="caution">
    <text evidence="2">The sequence shown here is derived from an EMBL/GenBank/DDBJ whole genome shotgun (WGS) entry which is preliminary data.</text>
</comment>
<dbReference type="SUPFAM" id="SSF52540">
    <property type="entry name" value="P-loop containing nucleoside triphosphate hydrolases"/>
    <property type="match status" value="2"/>
</dbReference>
<protein>
    <recommendedName>
        <fullName evidence="1">Schlafen group 3-like DNA/RNA helicase domain-containing protein</fullName>
    </recommendedName>
</protein>
<dbReference type="Gene3D" id="3.40.50.300">
    <property type="entry name" value="P-loop containing nucleotide triphosphate hydrolases"/>
    <property type="match status" value="1"/>
</dbReference>
<dbReference type="EMBL" id="JRLX01000023">
    <property type="protein sequence ID" value="KGO85360.1"/>
    <property type="molecule type" value="Genomic_DNA"/>
</dbReference>
<proteinExistence type="predicted"/>
<gene>
    <name evidence="2" type="ORF">Q765_16585</name>
</gene>
<reference evidence="2 3" key="1">
    <citation type="submission" date="2013-09" db="EMBL/GenBank/DDBJ databases">
        <authorList>
            <person name="Zeng Z."/>
            <person name="Chen C."/>
        </authorList>
    </citation>
    <scope>NUCLEOTIDE SEQUENCE [LARGE SCALE GENOMIC DNA]</scope>
    <source>
        <strain evidence="2 3">WB 3.3-2</strain>
    </source>
</reference>
<sequence>MNRAYYIAPIIDFFNEDSDNIYGKISGNFDLNSQSIQQSNAWKSQIRILKGALEGFQGKIYFEFTIPRMGKRVDNIVIIDNCIFIIEFKIGSAVYDNYAKEQAFNYGLDMNNFHEGSHNKIIVPILVADIAPEFHNNYYRSFDNLYDTINSNSANLSKIISDTLSYFKDSETIDVDYWENSIYKPTPTIIEAATALYKKHNVEEISRSDAGAENLSVTSECISEIIDFSKVNNRKSICFITGVPGAGKTLAGLNIANLRTNYNDEEHAVFLSGNGPLVDVLREALARDKVKTGKEKNLTITKSAASSQVKSFIQNIHHFRDASIRDMLNPPIEKVTIFDEAQRAWTQEQASNFMKRNKGIPDFNKSEPEFLIDVMNRHKDWCTIVCLIGGGQEINTGEAGLEEWIRPFGKSFVDWNIYYSSKITEDANYIRDGNTLTILENRNATKKAELHLSVSLRSFRSAQLSNFIQEIISNNAIQALDIYNKFIKKDYPIAITRNLDTARNWLRNKAKGTERTGIVASSGAIRLRPFGLNVKAKIDAPIWFLNDKDDIRSSYFLEEVATEFDIQGLELDWTCVAWDGDLFYDNSKWNYRKFKGTKWQNISSPDIINYLINSYRVLLTRARQGMIIYIPDGNPEDITRPNYIYDGTFEFFKNIGIEEV</sequence>
<dbReference type="AlphaFoldDB" id="A0A0A2MAN6"/>
<organism evidence="2 3">
    <name type="scientific">Flavobacterium rivuli WB 3.3-2 = DSM 21788</name>
    <dbReference type="NCBI Taxonomy" id="1121895"/>
    <lineage>
        <taxon>Bacteria</taxon>
        <taxon>Pseudomonadati</taxon>
        <taxon>Bacteroidota</taxon>
        <taxon>Flavobacteriia</taxon>
        <taxon>Flavobacteriales</taxon>
        <taxon>Flavobacteriaceae</taxon>
        <taxon>Flavobacterium</taxon>
    </lineage>
</organism>
<evidence type="ECO:0000313" key="3">
    <source>
        <dbReference type="Proteomes" id="UP000030152"/>
    </source>
</evidence>
<evidence type="ECO:0000259" key="1">
    <source>
        <dbReference type="Pfam" id="PF09848"/>
    </source>
</evidence>
<keyword evidence="3" id="KW-1185">Reference proteome</keyword>
<dbReference type="OrthoDB" id="3193269at2"/>
<dbReference type="eggNOG" id="COG3410">
    <property type="taxonomic scope" value="Bacteria"/>
</dbReference>
<name>A0A0A2MAN6_9FLAO</name>
<dbReference type="RefSeq" id="WP_020212916.1">
    <property type="nucleotide sequence ID" value="NZ_JRLX01000023.1"/>
</dbReference>
<dbReference type="InterPro" id="IPR027417">
    <property type="entry name" value="P-loop_NTPase"/>
</dbReference>
<dbReference type="InterPro" id="IPR018647">
    <property type="entry name" value="SLFN_3-like_DNA/RNA_helicase"/>
</dbReference>
<accession>A0A0A2MAN6</accession>
<evidence type="ECO:0000313" key="2">
    <source>
        <dbReference type="EMBL" id="KGO85360.1"/>
    </source>
</evidence>
<dbReference type="Proteomes" id="UP000030152">
    <property type="component" value="Unassembled WGS sequence"/>
</dbReference>